<dbReference type="PANTHER" id="PTHR43003">
    <property type="entry name" value="DNA-3-METHYLADENINE GLYCOSYLASE"/>
    <property type="match status" value="1"/>
</dbReference>
<dbReference type="GO" id="GO:0008725">
    <property type="term" value="F:DNA-3-methyladenine glycosylase activity"/>
    <property type="evidence" value="ECO:0007669"/>
    <property type="project" value="TreeGrafter"/>
</dbReference>
<name>A0A0E4H0Y0_MYCLN</name>
<evidence type="ECO:0000313" key="7">
    <source>
        <dbReference type="EMBL" id="CQD19465.1"/>
    </source>
</evidence>
<comment type="similarity">
    <text evidence="2">Belongs to the alkylbase DNA glycosidase AlkA family.</text>
</comment>
<dbReference type="SMART" id="SM00478">
    <property type="entry name" value="ENDO3c"/>
    <property type="match status" value="1"/>
</dbReference>
<dbReference type="GO" id="GO:0006307">
    <property type="term" value="P:DNA alkylation repair"/>
    <property type="evidence" value="ECO:0007669"/>
    <property type="project" value="TreeGrafter"/>
</dbReference>
<feature type="domain" description="HhH-GPD" evidence="6">
    <location>
        <begin position="56"/>
        <end position="210"/>
    </location>
</feature>
<dbReference type="GO" id="GO:0032993">
    <property type="term" value="C:protein-DNA complex"/>
    <property type="evidence" value="ECO:0007669"/>
    <property type="project" value="TreeGrafter"/>
</dbReference>
<keyword evidence="5" id="KW-0234">DNA repair</keyword>
<reference evidence="8" key="2">
    <citation type="submission" date="2022-08" db="EMBL/GenBank/DDBJ databases">
        <title>Complete genome sequence of 14 non-tuberculosis mycobacteria type-strains.</title>
        <authorList>
            <person name="Igarashi Y."/>
            <person name="Osugi A."/>
            <person name="Mitarai S."/>
        </authorList>
    </citation>
    <scope>NUCLEOTIDE SEQUENCE</scope>
    <source>
        <strain evidence="8">ATCC 51985</strain>
    </source>
</reference>
<evidence type="ECO:0000313" key="10">
    <source>
        <dbReference type="Proteomes" id="UP001055171"/>
    </source>
</evidence>
<dbReference type="GO" id="GO:0006285">
    <property type="term" value="P:base-excision repair, AP site formation"/>
    <property type="evidence" value="ECO:0007669"/>
    <property type="project" value="TreeGrafter"/>
</dbReference>
<dbReference type="InterPro" id="IPR051912">
    <property type="entry name" value="Alkylbase_DNA_Glycosylase/TA"/>
</dbReference>
<dbReference type="InterPro" id="IPR003265">
    <property type="entry name" value="HhH-GPD_domain"/>
</dbReference>
<proteinExistence type="inferred from homology"/>
<comment type="catalytic activity">
    <reaction evidence="1">
        <text>Hydrolysis of alkylated DNA, releasing 3-methyladenine, 3-methylguanine, 7-methylguanine and 7-methyladenine.</text>
        <dbReference type="EC" id="3.2.2.21"/>
    </reaction>
</comment>
<dbReference type="CDD" id="cd00056">
    <property type="entry name" value="ENDO3c"/>
    <property type="match status" value="1"/>
</dbReference>
<dbReference type="GO" id="GO:0032131">
    <property type="term" value="F:alkylated DNA binding"/>
    <property type="evidence" value="ECO:0007669"/>
    <property type="project" value="TreeGrafter"/>
</dbReference>
<protein>
    <recommendedName>
        <fullName evidence="3">DNA-3-methyladenine glycosylase II</fullName>
        <ecNumber evidence="3">3.2.2.21</ecNumber>
    </recommendedName>
</protein>
<keyword evidence="4" id="KW-0227">DNA damage</keyword>
<dbReference type="EC" id="3.2.2.21" evidence="3"/>
<dbReference type="SUPFAM" id="SSF48150">
    <property type="entry name" value="DNA-glycosylase"/>
    <property type="match status" value="1"/>
</dbReference>
<sequence>MSPVVDERPDPARTHLSHADPVLAHLIDKHPDFDPRAWLADLPPLDAFTTLIFQVIGQQLSVAATRHILDRLQDRFNGHLPTPAELLAVDPDELRKTGLSRRKISTLRTVAAQFADGTLSDRELRGLSDAEIETRLTAIPGIGPWTVHGFLIIAFARPDVVLPGDLALRKAIQRSYRLDHLPSQDEVVRLAEPWRPYRSLASAYLFQDAFGPAAPSTGTTADTGI</sequence>
<dbReference type="Gene3D" id="1.10.1670.40">
    <property type="match status" value="1"/>
</dbReference>
<dbReference type="Pfam" id="PF00730">
    <property type="entry name" value="HhH-GPD"/>
    <property type="match status" value="1"/>
</dbReference>
<dbReference type="RefSeq" id="WP_090605484.1">
    <property type="nucleotide sequence ID" value="NZ_CP092423.2"/>
</dbReference>
<dbReference type="FunFam" id="1.10.340.30:FF:000004">
    <property type="entry name" value="DNA-3-methyladenine glycosylase II"/>
    <property type="match status" value="1"/>
</dbReference>
<dbReference type="GO" id="GO:0043916">
    <property type="term" value="F:DNA-7-methylguanine glycosylase activity"/>
    <property type="evidence" value="ECO:0007669"/>
    <property type="project" value="TreeGrafter"/>
</dbReference>
<evidence type="ECO:0000256" key="2">
    <source>
        <dbReference type="ARBA" id="ARBA00010817"/>
    </source>
</evidence>
<dbReference type="Proteomes" id="UP000199251">
    <property type="component" value="Unassembled WGS sequence"/>
</dbReference>
<organism evidence="7 9">
    <name type="scientific">Mycobacterium lentiflavum</name>
    <dbReference type="NCBI Taxonomy" id="141349"/>
    <lineage>
        <taxon>Bacteria</taxon>
        <taxon>Bacillati</taxon>
        <taxon>Actinomycetota</taxon>
        <taxon>Actinomycetes</taxon>
        <taxon>Mycobacteriales</taxon>
        <taxon>Mycobacteriaceae</taxon>
        <taxon>Mycobacterium</taxon>
        <taxon>Mycobacterium simiae complex</taxon>
    </lineage>
</organism>
<evidence type="ECO:0000256" key="1">
    <source>
        <dbReference type="ARBA" id="ARBA00000086"/>
    </source>
</evidence>
<dbReference type="InterPro" id="IPR011257">
    <property type="entry name" value="DNA_glycosylase"/>
</dbReference>
<accession>A0A0E4H0Y0</accession>
<gene>
    <name evidence="7" type="ORF">BN1232_04566</name>
    <name evidence="8" type="ORF">MJO58_20930</name>
</gene>
<dbReference type="Gene3D" id="1.10.340.30">
    <property type="entry name" value="Hypothetical protein, domain 2"/>
    <property type="match status" value="1"/>
</dbReference>
<dbReference type="Proteomes" id="UP001055171">
    <property type="component" value="Chromosome"/>
</dbReference>
<evidence type="ECO:0000313" key="8">
    <source>
        <dbReference type="EMBL" id="ULP41313.1"/>
    </source>
</evidence>
<evidence type="ECO:0000256" key="3">
    <source>
        <dbReference type="ARBA" id="ARBA00012000"/>
    </source>
</evidence>
<dbReference type="STRING" id="141349.BN1232_04566"/>
<dbReference type="AlphaFoldDB" id="A0A0E4H0Y0"/>
<evidence type="ECO:0000259" key="6">
    <source>
        <dbReference type="SMART" id="SM00478"/>
    </source>
</evidence>
<dbReference type="EMBL" id="CTEE01000001">
    <property type="protein sequence ID" value="CQD19465.1"/>
    <property type="molecule type" value="Genomic_DNA"/>
</dbReference>
<keyword evidence="10" id="KW-1185">Reference proteome</keyword>
<evidence type="ECO:0000256" key="5">
    <source>
        <dbReference type="ARBA" id="ARBA00023204"/>
    </source>
</evidence>
<dbReference type="EMBL" id="CP092423">
    <property type="protein sequence ID" value="ULP41313.1"/>
    <property type="molecule type" value="Genomic_DNA"/>
</dbReference>
<dbReference type="OrthoDB" id="9811249at2"/>
<evidence type="ECO:0000256" key="4">
    <source>
        <dbReference type="ARBA" id="ARBA00022763"/>
    </source>
</evidence>
<dbReference type="PANTHER" id="PTHR43003:SF5">
    <property type="entry name" value="DNA-3-METHYLADENINE GLYCOSYLASE"/>
    <property type="match status" value="1"/>
</dbReference>
<reference evidence="7 9" key="1">
    <citation type="submission" date="2015-03" db="EMBL/GenBank/DDBJ databases">
        <authorList>
            <person name="Urmite Genomes"/>
        </authorList>
    </citation>
    <scope>NUCLEOTIDE SEQUENCE [LARGE SCALE GENOMIC DNA]</scope>
    <source>
        <strain evidence="7 9">CSUR P1491</strain>
    </source>
</reference>
<evidence type="ECO:0000313" key="9">
    <source>
        <dbReference type="Proteomes" id="UP000199251"/>
    </source>
</evidence>